<feature type="domain" description="NEAT" evidence="8">
    <location>
        <begin position="978"/>
        <end position="1140"/>
    </location>
</feature>
<dbReference type="InterPro" id="IPR018247">
    <property type="entry name" value="EF_Hand_1_Ca_BS"/>
</dbReference>
<evidence type="ECO:0000256" key="4">
    <source>
        <dbReference type="ARBA" id="ARBA00022737"/>
    </source>
</evidence>
<dbReference type="EMBL" id="CP000259">
    <property type="protein sequence ID" value="ABF32721.1"/>
    <property type="molecule type" value="Genomic_DNA"/>
</dbReference>
<dbReference type="PROSITE" id="PS00018">
    <property type="entry name" value="EF_HAND_1"/>
    <property type="match status" value="1"/>
</dbReference>
<dbReference type="PANTHER" id="PTHR45712">
    <property type="entry name" value="AGAP008170-PA"/>
    <property type="match status" value="1"/>
</dbReference>
<feature type="transmembrane region" description="Helical" evidence="6">
    <location>
        <begin position="1252"/>
        <end position="1271"/>
    </location>
</feature>
<dbReference type="KEGG" id="spk:MGAS9429_Spy1534"/>
<feature type="compositionally biased region" description="Basic and acidic residues" evidence="5">
    <location>
        <begin position="1212"/>
        <end position="1231"/>
    </location>
</feature>
<sequence length="1277" mass="142920">MKMKKISKCAFVAISALVLIQATQTVKSQEALVQSQLVTTVALTQDNRLLVEEIGPYASQSAGKEYYKHIEKVIVDNDVYEKSLEGERTFDINYQGIKINANLIKDGKHELTIVNKKDGDILITFIKKGDKVTFISAQKLGTTDHQGSLKKDVLSDKTVPQNQGTQKVVKSGKNTTNLSLITKLSQEDGAILFPEIDRYSDNKQIKALTQQITKVTVNGTVYKDLISDSVKDTNGWVSNMTGLHLGTKAFKDGENTIVISSKGFEDVIITVTKKDGQIHFVSAKQKQHVTAEDRQSTKLDVTTLEKAIKEADAIIAKESNKDAVKDLAEKLQVIKDSYKEIKDSKLLADTHRLLKDTIESYQAGEVSINNLTEGTYTLNFKANKENSEESSMLQGAFDKRAKLVVKADGTMEISMLNTALGQFLIDFSIESKGTYPAAVRKQVGQKDINGSYIRSEFTMPIDDLDKLHKGAVLVSAMGGQESDLNHYDKYTKLDMTFSKTVTKGWSGYQVETDDKEKGVGTERLEKVLVKLGKDLDGDGKLSKTELEQIRGELRLDHYELTDISLLKHAKNITELHLDGNQITEIPKELFSQMKQLRFLNLRSNHLTYLDKDTFKSNAQLRELYLSSNFIHSLEGGLFQSLHHLEQLDLSKNRIGRLCDNPFEGLSRLTSLGFAENSLEEIPEKALEPLTSLNFIDLSQNNLALLPKTIEKLRALSTIVASRNHITRIDNISFKNLPKLSVLDLSTNEISNLPNGIFKQNNQLTKLDFFNNLLTQVEESVFPDVETLNLDVKFNQIKSVSPKVRALIGQHKLTPQKHIAKLEASLDGEKIKYHQAFSLLDLYYWEQKTNSAIDKELVSIEEYQQLLQEKGSDTVSLLNDMQVDWSIVIQLQKKASNGQYVTVDEKLLSNDPKDDLTGEFSLKDPGTYRIRKALITKKFATQKEHIYLTSNDILVAKGPHSHQKDLVENGLRALNQKQLRDGIYYLNASMLKTDLASESMSNKAINHRVTLVVKKGVSYLEVEFRGIKVGKMLGYLGELSYFVDGYQRDLAGKPVGRTKKAEVVSYFTDVTGLPLADRYGKNYPKVLRMKLIEQAKKDGLVPLQVFVPIMDAISKGSGLQTVFMRLDWASLTTEKAKVVKETNNPQENSHLTSTDQLKGPQNRQQEKTPTSPPSAATGIANLTDLLAKKATGQSTQETSKTDDTDKAEKLKQLVRDHQTSIEGKTAKDTKTKKSDKKHRSNQQSNGEESSSRYHLIAGLSSFMIVALGFIIGRKTLFK</sequence>
<dbReference type="SMART" id="SM00365">
    <property type="entry name" value="LRR_SD22"/>
    <property type="match status" value="5"/>
</dbReference>
<dbReference type="HOGENOM" id="CLU_263313_0_0_9"/>
<keyword evidence="4" id="KW-0677">Repeat</keyword>
<keyword evidence="6" id="KW-0472">Membrane</keyword>
<dbReference type="SUPFAM" id="SSF158911">
    <property type="entry name" value="NEAT domain-like"/>
    <property type="match status" value="1"/>
</dbReference>
<dbReference type="CDD" id="cd06920">
    <property type="entry name" value="NEAT"/>
    <property type="match status" value="2"/>
</dbReference>
<keyword evidence="3 7" id="KW-0732">Signal</keyword>
<proteinExistence type="predicted"/>
<dbReference type="FunFam" id="3.80.10.10:FF:001164">
    <property type="entry name" value="GH01279p"/>
    <property type="match status" value="1"/>
</dbReference>
<dbReference type="InterPro" id="IPR037250">
    <property type="entry name" value="NEAT_dom_sf"/>
</dbReference>
<dbReference type="Gene3D" id="2.60.40.1850">
    <property type="match status" value="2"/>
</dbReference>
<evidence type="ECO:0000256" key="1">
    <source>
        <dbReference type="ARBA" id="ARBA00004196"/>
    </source>
</evidence>
<dbReference type="InterPro" id="IPR003591">
    <property type="entry name" value="Leu-rich_rpt_typical-subtyp"/>
</dbReference>
<dbReference type="InterPro" id="IPR011432">
    <property type="entry name" value="Shr-like_HID"/>
</dbReference>
<evidence type="ECO:0000259" key="8">
    <source>
        <dbReference type="PROSITE" id="PS50978"/>
    </source>
</evidence>
<evidence type="ECO:0000256" key="6">
    <source>
        <dbReference type="SAM" id="Phobius"/>
    </source>
</evidence>
<evidence type="ECO:0000313" key="9">
    <source>
        <dbReference type="EMBL" id="ABF32721.1"/>
    </source>
</evidence>
<feature type="region of interest" description="Disordered" evidence="5">
    <location>
        <begin position="1139"/>
        <end position="1176"/>
    </location>
</feature>
<dbReference type="PROSITE" id="PS51450">
    <property type="entry name" value="LRR"/>
    <property type="match status" value="4"/>
</dbReference>
<dbReference type="Gene3D" id="3.80.10.10">
    <property type="entry name" value="Ribonuclease Inhibitor"/>
    <property type="match status" value="1"/>
</dbReference>
<dbReference type="Pfam" id="PF05031">
    <property type="entry name" value="NEAT"/>
    <property type="match status" value="1"/>
</dbReference>
<dbReference type="AlphaFoldDB" id="Q1JKA2"/>
<feature type="signal peptide" evidence="7">
    <location>
        <begin position="1"/>
        <end position="24"/>
    </location>
</feature>
<feature type="region of interest" description="Disordered" evidence="5">
    <location>
        <begin position="1212"/>
        <end position="1250"/>
    </location>
</feature>
<dbReference type="GO" id="GO:0030313">
    <property type="term" value="C:cell envelope"/>
    <property type="evidence" value="ECO:0007669"/>
    <property type="project" value="UniProtKB-SubCell"/>
</dbReference>
<feature type="region of interest" description="Disordered" evidence="5">
    <location>
        <begin position="1188"/>
        <end position="1207"/>
    </location>
</feature>
<dbReference type="SUPFAM" id="SSF52058">
    <property type="entry name" value="L domain-like"/>
    <property type="match status" value="1"/>
</dbReference>
<evidence type="ECO:0000256" key="2">
    <source>
        <dbReference type="ARBA" id="ARBA00022614"/>
    </source>
</evidence>
<dbReference type="Pfam" id="PF07550">
    <property type="entry name" value="Shr-like_HID"/>
    <property type="match status" value="1"/>
</dbReference>
<feature type="compositionally biased region" description="Polar residues" evidence="5">
    <location>
        <begin position="1140"/>
        <end position="1168"/>
    </location>
</feature>
<keyword evidence="6" id="KW-1133">Transmembrane helix</keyword>
<feature type="chain" id="PRO_5039550586" evidence="7">
    <location>
        <begin position="25"/>
        <end position="1277"/>
    </location>
</feature>
<reference evidence="9 10" key="1">
    <citation type="journal article" date="2006" name="Proc. Natl. Acad. Sci. U.S.A.">
        <title>Molecular genetic anatomy of inter- and intraserotype variation in the human bacterial pathogen group A Streptococcus.</title>
        <authorList>
            <person name="Beres S.B."/>
            <person name="Richter E.W."/>
            <person name="Nagiec M.J."/>
            <person name="Sumby P."/>
            <person name="Porcella S.F."/>
            <person name="DeLeo F.R."/>
            <person name="Musser J.M."/>
        </authorList>
    </citation>
    <scope>NUCLEOTIDE SEQUENCE [LARGE SCALE GENOMIC DNA]</scope>
    <source>
        <strain evidence="9 10">MGAS9429</strain>
    </source>
</reference>
<protein>
    <submittedName>
        <fullName evidence="9">Putative Fe3+-siderophore transport protein</fullName>
    </submittedName>
</protein>
<feature type="compositionally biased region" description="Basic and acidic residues" evidence="5">
    <location>
        <begin position="1198"/>
        <end position="1207"/>
    </location>
</feature>
<dbReference type="InterPro" id="IPR006635">
    <property type="entry name" value="NEAT_dom"/>
</dbReference>
<feature type="domain" description="NEAT" evidence="8">
    <location>
        <begin position="371"/>
        <end position="503"/>
    </location>
</feature>
<accession>Q1JKA2</accession>
<dbReference type="SMART" id="SM00725">
    <property type="entry name" value="NEAT"/>
    <property type="match status" value="2"/>
</dbReference>
<dbReference type="Pfam" id="PF13855">
    <property type="entry name" value="LRR_8"/>
    <property type="match status" value="3"/>
</dbReference>
<keyword evidence="6" id="KW-0812">Transmembrane</keyword>
<dbReference type="SMART" id="SM00369">
    <property type="entry name" value="LRR_TYP"/>
    <property type="match status" value="9"/>
</dbReference>
<dbReference type="InterPro" id="IPR050333">
    <property type="entry name" value="SLRP"/>
</dbReference>
<dbReference type="GO" id="GO:0009274">
    <property type="term" value="C:peptidoglycan-based cell wall"/>
    <property type="evidence" value="ECO:0007669"/>
    <property type="project" value="UniProtKB-ARBA"/>
</dbReference>
<dbReference type="InterPro" id="IPR032675">
    <property type="entry name" value="LRR_dom_sf"/>
</dbReference>
<dbReference type="PANTHER" id="PTHR45712:SF22">
    <property type="entry name" value="INSULIN-LIKE GROWTH FACTOR-BINDING PROTEIN COMPLEX ACID LABILE SUBUNIT"/>
    <property type="match status" value="1"/>
</dbReference>
<dbReference type="InterPro" id="IPR001611">
    <property type="entry name" value="Leu-rich_rpt"/>
</dbReference>
<gene>
    <name evidence="9" type="ordered locus">MGAS9429_Spy1534</name>
</gene>
<evidence type="ECO:0000256" key="5">
    <source>
        <dbReference type="SAM" id="MobiDB-lite"/>
    </source>
</evidence>
<evidence type="ECO:0000313" key="10">
    <source>
        <dbReference type="Proteomes" id="UP000002433"/>
    </source>
</evidence>
<evidence type="ECO:0000256" key="3">
    <source>
        <dbReference type="ARBA" id="ARBA00022729"/>
    </source>
</evidence>
<dbReference type="PROSITE" id="PS50978">
    <property type="entry name" value="NEAT"/>
    <property type="match status" value="2"/>
</dbReference>
<comment type="subcellular location">
    <subcellularLocation>
        <location evidence="1">Cell envelope</location>
    </subcellularLocation>
</comment>
<organism evidence="9 10">
    <name type="scientific">Streptococcus pyogenes serotype M12 (strain MGAS9429)</name>
    <dbReference type="NCBI Taxonomy" id="370551"/>
    <lineage>
        <taxon>Bacteria</taxon>
        <taxon>Bacillati</taxon>
        <taxon>Bacillota</taxon>
        <taxon>Bacilli</taxon>
        <taxon>Lactobacillales</taxon>
        <taxon>Streptococcaceae</taxon>
        <taxon>Streptococcus</taxon>
    </lineage>
</organism>
<name>Q1JKA2_STRPC</name>
<evidence type="ECO:0000256" key="7">
    <source>
        <dbReference type="SAM" id="SignalP"/>
    </source>
</evidence>
<keyword evidence="2" id="KW-0433">Leucine-rich repeat</keyword>
<dbReference type="Proteomes" id="UP000002433">
    <property type="component" value="Chromosome"/>
</dbReference>